<organism evidence="4 5">
    <name type="scientific">Brumimicrobium glaciale</name>
    <dbReference type="NCBI Taxonomy" id="200475"/>
    <lineage>
        <taxon>Bacteria</taxon>
        <taxon>Pseudomonadati</taxon>
        <taxon>Bacteroidota</taxon>
        <taxon>Flavobacteriia</taxon>
        <taxon>Flavobacteriales</taxon>
        <taxon>Crocinitomicaceae</taxon>
        <taxon>Brumimicrobium</taxon>
    </lineage>
</organism>
<evidence type="ECO:0000256" key="1">
    <source>
        <dbReference type="ARBA" id="ARBA00022729"/>
    </source>
</evidence>
<dbReference type="OrthoDB" id="9811934at2"/>
<dbReference type="Proteomes" id="UP000293952">
    <property type="component" value="Unassembled WGS sequence"/>
</dbReference>
<protein>
    <submittedName>
        <fullName evidence="4">T9SS type A sorting domain-containing protein</fullName>
    </submittedName>
</protein>
<feature type="domain" description="Secretion system C-terminal sorting" evidence="3">
    <location>
        <begin position="454"/>
        <end position="525"/>
    </location>
</feature>
<proteinExistence type="predicted"/>
<dbReference type="AlphaFoldDB" id="A0A4Q4KQ53"/>
<dbReference type="EMBL" id="SETE01000001">
    <property type="protein sequence ID" value="RYM35596.1"/>
    <property type="molecule type" value="Genomic_DNA"/>
</dbReference>
<evidence type="ECO:0000256" key="2">
    <source>
        <dbReference type="SAM" id="SignalP"/>
    </source>
</evidence>
<accession>A0A4Q4KQ53</accession>
<dbReference type="RefSeq" id="WP_130091963.1">
    <property type="nucleotide sequence ID" value="NZ_SETE01000001.1"/>
</dbReference>
<evidence type="ECO:0000313" key="5">
    <source>
        <dbReference type="Proteomes" id="UP000293952"/>
    </source>
</evidence>
<gene>
    <name evidence="4" type="ORF">ERX46_00995</name>
</gene>
<name>A0A4Q4KQ53_9FLAO</name>
<evidence type="ECO:0000313" key="4">
    <source>
        <dbReference type="EMBL" id="RYM35596.1"/>
    </source>
</evidence>
<dbReference type="SUPFAM" id="SSF50998">
    <property type="entry name" value="Quinoprotein alcohol dehydrogenase-like"/>
    <property type="match status" value="1"/>
</dbReference>
<dbReference type="Pfam" id="PF18962">
    <property type="entry name" value="Por_Secre_tail"/>
    <property type="match status" value="1"/>
</dbReference>
<sequence>MKKTLLLLSFLLAFIANSQTLQITSQYVFGGDYNDLARGGIRINNETIIGGDSYSENSGDKTSANYGGSDLWILSLDNSNSLEWQKSFGGNSDDLFAKMIGTSDGSVLVGSYSSSGVSGNKTSLNKGGVDFWIIKMDDIGNEIWQKTYGGSGNEYLSDMIELADGSVLLVGTSDSPISGNKTEDTYGLSDYWLVKIDGNGNVLWDKTFGGNDEDGATSIVIDENENIFISGSSKSPISGLKTGASYGSYDMWVLMLDTNGNLLWDKTIGGDNGDLSSNLILIDNQVFVIGYSLSGISGTKTEPSRGSFDIWMTKLDQNGNILSDKTYGGNNIEQSYDVKLIPSGELILTGISDSDVSGEVETSSNNNTLDFWVLILDPDDLSIKSQFKFGGDQNEVSPTILETENNSLLLFGASQSDVSGDKTEPTKGQSDFWILELSTDLSTSDFNKEESLSIYPNPTSNTFKISNLPLGEGCNLNVLDMMGKSVLQSTVSSLKNTVNVNSLSPGMYTLQMFDGNKKYTSKLIVE</sequence>
<comment type="caution">
    <text evidence="4">The sequence shown here is derived from an EMBL/GenBank/DDBJ whole genome shotgun (WGS) entry which is preliminary data.</text>
</comment>
<evidence type="ECO:0000259" key="3">
    <source>
        <dbReference type="Pfam" id="PF18962"/>
    </source>
</evidence>
<dbReference type="InterPro" id="IPR026444">
    <property type="entry name" value="Secre_tail"/>
</dbReference>
<dbReference type="NCBIfam" id="TIGR04183">
    <property type="entry name" value="Por_Secre_tail"/>
    <property type="match status" value="1"/>
</dbReference>
<keyword evidence="1 2" id="KW-0732">Signal</keyword>
<dbReference type="PANTHER" id="PTHR42754:SF1">
    <property type="entry name" value="LIPOPROTEIN"/>
    <property type="match status" value="1"/>
</dbReference>
<dbReference type="PANTHER" id="PTHR42754">
    <property type="entry name" value="ENDOGLUCANASE"/>
    <property type="match status" value="1"/>
</dbReference>
<keyword evidence="5" id="KW-1185">Reference proteome</keyword>
<reference evidence="4 5" key="1">
    <citation type="submission" date="2019-02" db="EMBL/GenBank/DDBJ databases">
        <title>Genome sequence of the sea-ice species Brumimicrobium glaciale.</title>
        <authorList>
            <person name="Bowman J.P."/>
        </authorList>
    </citation>
    <scope>NUCLEOTIDE SEQUENCE [LARGE SCALE GENOMIC DNA]</scope>
    <source>
        <strain evidence="4 5">IC156</strain>
    </source>
</reference>
<dbReference type="InterPro" id="IPR011047">
    <property type="entry name" value="Quinoprotein_ADH-like_sf"/>
</dbReference>
<feature type="chain" id="PRO_5020250362" evidence="2">
    <location>
        <begin position="19"/>
        <end position="526"/>
    </location>
</feature>
<feature type="signal peptide" evidence="2">
    <location>
        <begin position="1"/>
        <end position="18"/>
    </location>
</feature>